<name>A0A9D2JVP0_9BACT</name>
<dbReference type="InterPro" id="IPR025112">
    <property type="entry name" value="PCMD"/>
</dbReference>
<gene>
    <name evidence="3" type="ORF">H9966_00185</name>
</gene>
<reference evidence="3" key="1">
    <citation type="journal article" date="2021" name="PeerJ">
        <title>Extensive microbial diversity within the chicken gut microbiome revealed by metagenomics and culture.</title>
        <authorList>
            <person name="Gilroy R."/>
            <person name="Ravi A."/>
            <person name="Getino M."/>
            <person name="Pursley I."/>
            <person name="Horton D.L."/>
            <person name="Alikhan N.F."/>
            <person name="Baker D."/>
            <person name="Gharbi K."/>
            <person name="Hall N."/>
            <person name="Watson M."/>
            <person name="Adriaenssens E.M."/>
            <person name="Foster-Nyarko E."/>
            <person name="Jarju S."/>
            <person name="Secka A."/>
            <person name="Antonio M."/>
            <person name="Oren A."/>
            <person name="Chaudhuri R.R."/>
            <person name="La Ragione R."/>
            <person name="Hildebrand F."/>
            <person name="Pallen M.J."/>
        </authorList>
    </citation>
    <scope>NUCLEOTIDE SEQUENCE</scope>
    <source>
        <strain evidence="3">ChiHecec3B27-8219</strain>
    </source>
</reference>
<evidence type="ECO:0000259" key="2">
    <source>
        <dbReference type="Pfam" id="PF13201"/>
    </source>
</evidence>
<dbReference type="InterPro" id="IPR038653">
    <property type="entry name" value="Put_CMD_sf"/>
</dbReference>
<evidence type="ECO:0000256" key="1">
    <source>
        <dbReference type="SAM" id="SignalP"/>
    </source>
</evidence>
<proteinExistence type="predicted"/>
<comment type="caution">
    <text evidence="3">The sequence shown here is derived from an EMBL/GenBank/DDBJ whole genome shotgun (WGS) entry which is preliminary data.</text>
</comment>
<feature type="domain" description="Putative carbohydrate metabolism" evidence="2">
    <location>
        <begin position="140"/>
        <end position="381"/>
    </location>
</feature>
<dbReference type="Pfam" id="PF13201">
    <property type="entry name" value="PCMD"/>
    <property type="match status" value="1"/>
</dbReference>
<evidence type="ECO:0000313" key="3">
    <source>
        <dbReference type="EMBL" id="HIZ68302.1"/>
    </source>
</evidence>
<keyword evidence="1" id="KW-0732">Signal</keyword>
<sequence length="387" mass="42460">MRLYMRFSHVLLVCAFCAMLTSCFKEEPLNAECDIEYAYLHSDDPEATFYQLTDSLVEVYSTDNVIEFGVKEDVDLTALAPEFVITEGATIEPASGSVHDFSDNKPVSYTVTSQDGKWSRTYMVYINHRIRTIDEIPTLSFENSMLDTSQRYAVWYETAADGYEINAWATGNPGFAITAGDAAPSEYPSSVLEDGFQGQGVCLVTRDTGPLGSSPFVRMPIAAGNLFTGTFNTSSALDALHATRFGTAVALMPLSFSGYYKYTSGGEVKDRDGNVIPGKMDTGDIYAVLYRNTDSEGNAFTLDGENVKTSDQIVATALIDEVKPTTEWTPFHINFTYKEQLDEQTLANYGYNLAIVFSSSIRGASFEGAVGSTLCIDEVTVTYETSE</sequence>
<dbReference type="PROSITE" id="PS51257">
    <property type="entry name" value="PROKAR_LIPOPROTEIN"/>
    <property type="match status" value="1"/>
</dbReference>
<protein>
    <submittedName>
        <fullName evidence="3">PCMD domain-containing protein</fullName>
    </submittedName>
</protein>
<accession>A0A9D2JVP0</accession>
<dbReference type="Gene3D" id="2.60.120.890">
    <property type="entry name" value="BT2081, beta-jelly-roll domain"/>
    <property type="match status" value="1"/>
</dbReference>
<feature type="signal peptide" evidence="1">
    <location>
        <begin position="1"/>
        <end position="25"/>
    </location>
</feature>
<evidence type="ECO:0000313" key="4">
    <source>
        <dbReference type="Proteomes" id="UP000824055"/>
    </source>
</evidence>
<dbReference type="Gene3D" id="2.60.40.2340">
    <property type="match status" value="1"/>
</dbReference>
<organism evidence="3 4">
    <name type="scientific">Candidatus Prevotella avicola</name>
    <dbReference type="NCBI Taxonomy" id="2838738"/>
    <lineage>
        <taxon>Bacteria</taxon>
        <taxon>Pseudomonadati</taxon>
        <taxon>Bacteroidota</taxon>
        <taxon>Bacteroidia</taxon>
        <taxon>Bacteroidales</taxon>
        <taxon>Prevotellaceae</taxon>
        <taxon>Prevotella</taxon>
    </lineage>
</organism>
<dbReference type="Proteomes" id="UP000824055">
    <property type="component" value="Unassembled WGS sequence"/>
</dbReference>
<dbReference type="EMBL" id="DXBE01000002">
    <property type="protein sequence ID" value="HIZ68302.1"/>
    <property type="molecule type" value="Genomic_DNA"/>
</dbReference>
<feature type="chain" id="PRO_5038701917" evidence="1">
    <location>
        <begin position="26"/>
        <end position="387"/>
    </location>
</feature>
<dbReference type="AlphaFoldDB" id="A0A9D2JVP0"/>
<reference evidence="3" key="2">
    <citation type="submission" date="2021-04" db="EMBL/GenBank/DDBJ databases">
        <authorList>
            <person name="Gilroy R."/>
        </authorList>
    </citation>
    <scope>NUCLEOTIDE SEQUENCE</scope>
    <source>
        <strain evidence="3">ChiHecec3B27-8219</strain>
    </source>
</reference>